<dbReference type="PANTHER" id="PTHR16291">
    <property type="entry name" value="NUCLEAR CAP-BINDING PROTEIN SUBUNIT 3"/>
    <property type="match status" value="1"/>
</dbReference>
<dbReference type="EMBL" id="OZ004257">
    <property type="protein sequence ID" value="CAK7907494.1"/>
    <property type="molecule type" value="Genomic_DNA"/>
</dbReference>
<feature type="region of interest" description="Disordered" evidence="1">
    <location>
        <begin position="228"/>
        <end position="315"/>
    </location>
</feature>
<evidence type="ECO:0000313" key="2">
    <source>
        <dbReference type="EMBL" id="CAK7907494.1"/>
    </source>
</evidence>
<name>A0ABP0EE95_9ASCO</name>
<protein>
    <submittedName>
        <fullName evidence="2">Uncharacterized protein</fullName>
    </submittedName>
</protein>
<feature type="compositionally biased region" description="Basic residues" evidence="1">
    <location>
        <begin position="237"/>
        <end position="248"/>
    </location>
</feature>
<gene>
    <name evidence="2" type="ORF">CAAN4_E05754</name>
</gene>
<dbReference type="Pfam" id="PF10309">
    <property type="entry name" value="NCBP3"/>
    <property type="match status" value="1"/>
</dbReference>
<dbReference type="PANTHER" id="PTHR16291:SF0">
    <property type="entry name" value="NUCLEAR CAP-BINDING PROTEIN SUBUNIT 3"/>
    <property type="match status" value="1"/>
</dbReference>
<dbReference type="Proteomes" id="UP001497600">
    <property type="component" value="Chromosome E"/>
</dbReference>
<reference evidence="2 3" key="1">
    <citation type="submission" date="2024-01" db="EMBL/GenBank/DDBJ databases">
        <authorList>
            <consortium name="Genoscope - CEA"/>
            <person name="William W."/>
        </authorList>
    </citation>
    <scope>NUCLEOTIDE SEQUENCE [LARGE SCALE GENOMIC DNA]</scope>
    <source>
        <strain evidence="2 3">29B2s-10</strain>
    </source>
</reference>
<evidence type="ECO:0000256" key="1">
    <source>
        <dbReference type="SAM" id="MobiDB-lite"/>
    </source>
</evidence>
<keyword evidence="3" id="KW-1185">Reference proteome</keyword>
<feature type="compositionally biased region" description="Basic and acidic residues" evidence="1">
    <location>
        <begin position="270"/>
        <end position="302"/>
    </location>
</feature>
<proteinExistence type="predicted"/>
<evidence type="ECO:0000313" key="3">
    <source>
        <dbReference type="Proteomes" id="UP001497600"/>
    </source>
</evidence>
<dbReference type="InterPro" id="IPR019416">
    <property type="entry name" value="NCBP3"/>
</dbReference>
<organism evidence="2 3">
    <name type="scientific">[Candida] anglica</name>
    <dbReference type="NCBI Taxonomy" id="148631"/>
    <lineage>
        <taxon>Eukaryota</taxon>
        <taxon>Fungi</taxon>
        <taxon>Dikarya</taxon>
        <taxon>Ascomycota</taxon>
        <taxon>Saccharomycotina</taxon>
        <taxon>Pichiomycetes</taxon>
        <taxon>Debaryomycetaceae</taxon>
        <taxon>Kurtzmaniella</taxon>
    </lineage>
</organism>
<feature type="compositionally biased region" description="Basic and acidic residues" evidence="1">
    <location>
        <begin position="249"/>
        <end position="262"/>
    </location>
</feature>
<accession>A0ABP0EE95</accession>
<sequence>MAEPFVAPYGGLLTRTVDEQNAKEAKLKEQSVTITVNGLDEIIRPEAICLRGVDSLSTDDIKSFVDYYINYDVVVEQQSEDPTQPNRITYEAHPIDQQLKYRVQWINDSTVNVAFENHEDAIKALAGISITPGNPNIEKSPEELAELFSLANNVQERETKPYSPTIAFKKQQDLSSRLGEVGNNQESNPDMDSGKMDEDDSAVVIYARQSFQSDRKVKNASTYSRYYLLHGEPERAPRRHHRQPRQRRQRGERNSREQREEAPQEPEEDLFAHKLRDQPQEEDLFAHRTRDRSRSPTRRRNDEEEEDLFAYKMRR</sequence>